<evidence type="ECO:0000256" key="1">
    <source>
        <dbReference type="ARBA" id="ARBA00004479"/>
    </source>
</evidence>
<evidence type="ECO:0000256" key="8">
    <source>
        <dbReference type="SAM" id="SignalP"/>
    </source>
</evidence>
<comment type="caution">
    <text evidence="10">The sequence shown here is derived from an EMBL/GenBank/DDBJ whole genome shotgun (WGS) entry which is preliminary data.</text>
</comment>
<keyword evidence="4 7" id="KW-1133">Transmembrane helix</keyword>
<dbReference type="PANTHER" id="PTHR12223:SF28">
    <property type="entry name" value="LECTIN, MANNOSE BINDING 1 LIKE"/>
    <property type="match status" value="1"/>
</dbReference>
<feature type="transmembrane region" description="Helical" evidence="7">
    <location>
        <begin position="452"/>
        <end position="473"/>
    </location>
</feature>
<comment type="subcellular location">
    <subcellularLocation>
        <location evidence="1">Membrane</location>
        <topology evidence="1">Single-pass type I membrane protein</topology>
    </subcellularLocation>
</comment>
<dbReference type="InterPro" id="IPR013320">
    <property type="entry name" value="ConA-like_dom_sf"/>
</dbReference>
<evidence type="ECO:0000256" key="2">
    <source>
        <dbReference type="ARBA" id="ARBA00022692"/>
    </source>
</evidence>
<dbReference type="SUPFAM" id="SSF49899">
    <property type="entry name" value="Concanavalin A-like lectins/glucanases"/>
    <property type="match status" value="1"/>
</dbReference>
<keyword evidence="3 8" id="KW-0732">Signal</keyword>
<organism evidence="10 11">
    <name type="scientific">Lunasporangiospora selenospora</name>
    <dbReference type="NCBI Taxonomy" id="979761"/>
    <lineage>
        <taxon>Eukaryota</taxon>
        <taxon>Fungi</taxon>
        <taxon>Fungi incertae sedis</taxon>
        <taxon>Mucoromycota</taxon>
        <taxon>Mortierellomycotina</taxon>
        <taxon>Mortierellomycetes</taxon>
        <taxon>Mortierellales</taxon>
        <taxon>Mortierellaceae</taxon>
        <taxon>Lunasporangiospora</taxon>
    </lineage>
</organism>
<evidence type="ECO:0000259" key="9">
    <source>
        <dbReference type="PROSITE" id="PS51328"/>
    </source>
</evidence>
<feature type="domain" description="L-type lectin-like" evidence="9">
    <location>
        <begin position="45"/>
        <end position="271"/>
    </location>
</feature>
<feature type="chain" id="PRO_5040283758" description="L-type lectin-like domain-containing protein" evidence="8">
    <location>
        <begin position="21"/>
        <end position="485"/>
    </location>
</feature>
<dbReference type="EMBL" id="JAABOA010004163">
    <property type="protein sequence ID" value="KAF9577966.1"/>
    <property type="molecule type" value="Genomic_DNA"/>
</dbReference>
<evidence type="ECO:0000256" key="3">
    <source>
        <dbReference type="ARBA" id="ARBA00022729"/>
    </source>
</evidence>
<keyword evidence="5 7" id="KW-0472">Membrane</keyword>
<evidence type="ECO:0000256" key="4">
    <source>
        <dbReference type="ARBA" id="ARBA00022989"/>
    </source>
</evidence>
<evidence type="ECO:0000313" key="11">
    <source>
        <dbReference type="Proteomes" id="UP000780801"/>
    </source>
</evidence>
<reference evidence="10" key="1">
    <citation type="journal article" date="2020" name="Fungal Divers.">
        <title>Resolving the Mortierellaceae phylogeny through synthesis of multi-gene phylogenetics and phylogenomics.</title>
        <authorList>
            <person name="Vandepol N."/>
            <person name="Liber J."/>
            <person name="Desiro A."/>
            <person name="Na H."/>
            <person name="Kennedy M."/>
            <person name="Barry K."/>
            <person name="Grigoriev I.V."/>
            <person name="Miller A.N."/>
            <person name="O'Donnell K."/>
            <person name="Stajich J.E."/>
            <person name="Bonito G."/>
        </authorList>
    </citation>
    <scope>NUCLEOTIDE SEQUENCE</scope>
    <source>
        <strain evidence="10">KOD1015</strain>
    </source>
</reference>
<keyword evidence="2 7" id="KW-0812">Transmembrane</keyword>
<dbReference type="Pfam" id="PF03388">
    <property type="entry name" value="Lectin_leg-like"/>
    <property type="match status" value="1"/>
</dbReference>
<dbReference type="Gene3D" id="2.60.120.200">
    <property type="match status" value="1"/>
</dbReference>
<evidence type="ECO:0000256" key="6">
    <source>
        <dbReference type="SAM" id="MobiDB-lite"/>
    </source>
</evidence>
<dbReference type="GO" id="GO:0005537">
    <property type="term" value="F:D-mannose binding"/>
    <property type="evidence" value="ECO:0007669"/>
    <property type="project" value="TreeGrafter"/>
</dbReference>
<sequence>MKTATLLVPLLLLSTAAAWGRDSTTSSSSSSSSRRDQFDQPAPKRRFDYKQSLKKPFQYNGELPFWTHHGNSFVALDFIRLTPSVPQLRGSVWRETPNEYKEWEVEFAVKAFGQSHIGGRGFAFWYTKDKETKVEGGGGPVFGSQDKWTGLGLFMDSSDPANQRTQPVVYGILNDGTKQFPSKPTTNSDNLGGCLRDYKSSPVPAVVRVSYIGQTLKISIDPMNKGKRLVTCFEQKDVKLPTGYYFGISAESALTGTPDDHDLFSFEVYEVNPPPRTANNLRPHEEEMIKKGKEVKVDASDKQTFEDVQRIVEEREQKIKEEKEGGYVISQTEIAAMVAKTQFQIIDSLNNVHNKLETLGAPAQPPVSTSKSMDEINQKLNNMATSLQTMQTVVMGLVDHIMDQGDSRSPHDMAKVLKEELKTLNAKMEDIDSRQSQQHQITQKQLVKSSSWVVYVFGWIAAQGAGFWIYAWYKKRLEYSEKKFI</sequence>
<dbReference type="OrthoDB" id="10265193at2759"/>
<keyword evidence="11" id="KW-1185">Reference proteome</keyword>
<feature type="region of interest" description="Disordered" evidence="6">
    <location>
        <begin position="22"/>
        <end position="42"/>
    </location>
</feature>
<dbReference type="GO" id="GO:0006888">
    <property type="term" value="P:endoplasmic reticulum to Golgi vesicle-mediated transport"/>
    <property type="evidence" value="ECO:0007669"/>
    <property type="project" value="TreeGrafter"/>
</dbReference>
<dbReference type="Proteomes" id="UP000780801">
    <property type="component" value="Unassembled WGS sequence"/>
</dbReference>
<dbReference type="GO" id="GO:0005789">
    <property type="term" value="C:endoplasmic reticulum membrane"/>
    <property type="evidence" value="ECO:0007669"/>
    <property type="project" value="TreeGrafter"/>
</dbReference>
<feature type="signal peptide" evidence="8">
    <location>
        <begin position="1"/>
        <end position="20"/>
    </location>
</feature>
<dbReference type="PROSITE" id="PS51328">
    <property type="entry name" value="L_LECTIN_LIKE"/>
    <property type="match status" value="1"/>
</dbReference>
<dbReference type="GO" id="GO:0005793">
    <property type="term" value="C:endoplasmic reticulum-Golgi intermediate compartment"/>
    <property type="evidence" value="ECO:0007669"/>
    <property type="project" value="TreeGrafter"/>
</dbReference>
<evidence type="ECO:0000256" key="5">
    <source>
        <dbReference type="ARBA" id="ARBA00023136"/>
    </source>
</evidence>
<dbReference type="AlphaFoldDB" id="A0A9P6FMT8"/>
<dbReference type="GO" id="GO:0030134">
    <property type="term" value="C:COPII-coated ER to Golgi transport vesicle"/>
    <property type="evidence" value="ECO:0007669"/>
    <property type="project" value="TreeGrafter"/>
</dbReference>
<dbReference type="GO" id="GO:0000139">
    <property type="term" value="C:Golgi membrane"/>
    <property type="evidence" value="ECO:0007669"/>
    <property type="project" value="TreeGrafter"/>
</dbReference>
<dbReference type="InterPro" id="IPR051136">
    <property type="entry name" value="Intracellular_Lectin-GPT"/>
</dbReference>
<dbReference type="PANTHER" id="PTHR12223">
    <property type="entry name" value="VESICULAR MANNOSE-BINDING LECTIN"/>
    <property type="match status" value="1"/>
</dbReference>
<proteinExistence type="predicted"/>
<dbReference type="InterPro" id="IPR005052">
    <property type="entry name" value="Lectin_leg"/>
</dbReference>
<gene>
    <name evidence="10" type="ORF">BGW38_006505</name>
</gene>
<evidence type="ECO:0000313" key="10">
    <source>
        <dbReference type="EMBL" id="KAF9577966.1"/>
    </source>
</evidence>
<evidence type="ECO:0000256" key="7">
    <source>
        <dbReference type="SAM" id="Phobius"/>
    </source>
</evidence>
<protein>
    <recommendedName>
        <fullName evidence="9">L-type lectin-like domain-containing protein</fullName>
    </recommendedName>
</protein>
<accession>A0A9P6FMT8</accession>
<name>A0A9P6FMT8_9FUNG</name>
<feature type="compositionally biased region" description="Low complexity" evidence="6">
    <location>
        <begin position="22"/>
        <end position="32"/>
    </location>
</feature>